<evidence type="ECO:0000313" key="1">
    <source>
        <dbReference type="EMBL" id="BCR88211.1"/>
    </source>
</evidence>
<gene>
    <name evidence="1" type="ORF">ACHE_40775A</name>
</gene>
<dbReference type="Proteomes" id="UP000637239">
    <property type="component" value="Chromosome 4"/>
</dbReference>
<keyword evidence="2" id="KW-1185">Reference proteome</keyword>
<organism evidence="1 2">
    <name type="scientific">Aspergillus chevalieri</name>
    <name type="common">Eurotium chevalieri</name>
    <dbReference type="NCBI Taxonomy" id="182096"/>
    <lineage>
        <taxon>Eukaryota</taxon>
        <taxon>Fungi</taxon>
        <taxon>Dikarya</taxon>
        <taxon>Ascomycota</taxon>
        <taxon>Pezizomycotina</taxon>
        <taxon>Eurotiomycetes</taxon>
        <taxon>Eurotiomycetidae</taxon>
        <taxon>Eurotiales</taxon>
        <taxon>Aspergillaceae</taxon>
        <taxon>Aspergillus</taxon>
        <taxon>Aspergillus subgen. Aspergillus</taxon>
    </lineage>
</organism>
<dbReference type="EMBL" id="AP024419">
    <property type="protein sequence ID" value="BCR88211.1"/>
    <property type="molecule type" value="Genomic_DNA"/>
</dbReference>
<protein>
    <submittedName>
        <fullName evidence="1">Uncharacterized protein</fullName>
    </submittedName>
</protein>
<sequence>MLLKENAAILESIECIESNCEEPIIDWMLIKYDCQEMRQYLRIAMEIYARGDPFGKEDSTLKSIE</sequence>
<reference evidence="1" key="2">
    <citation type="submission" date="2021-02" db="EMBL/GenBank/DDBJ databases">
        <title>Aspergillus chevalieri M1 genome sequence.</title>
        <authorList>
            <person name="Kadooka C."/>
            <person name="Mori K."/>
            <person name="Futagami T."/>
        </authorList>
    </citation>
    <scope>NUCLEOTIDE SEQUENCE</scope>
    <source>
        <strain evidence="1">M1</strain>
    </source>
</reference>
<dbReference type="GeneID" id="66982570"/>
<name>A0A7R7VP59_ASPCH</name>
<reference evidence="1" key="1">
    <citation type="submission" date="2021-01" db="EMBL/GenBank/DDBJ databases">
        <authorList>
            <consortium name="Aspergillus chevalieri M1 genome sequencing consortium"/>
            <person name="Kazuki M."/>
            <person name="Futagami T."/>
        </authorList>
    </citation>
    <scope>NUCLEOTIDE SEQUENCE</scope>
    <source>
        <strain evidence="1">M1</strain>
    </source>
</reference>
<dbReference type="RefSeq" id="XP_043136733.1">
    <property type="nucleotide sequence ID" value="XM_043279012.1"/>
</dbReference>
<dbReference type="KEGG" id="ache:ACHE_40775A"/>
<proteinExistence type="predicted"/>
<evidence type="ECO:0000313" key="2">
    <source>
        <dbReference type="Proteomes" id="UP000637239"/>
    </source>
</evidence>
<dbReference type="AlphaFoldDB" id="A0A7R7VP59"/>
<accession>A0A7R7VP59</accession>